<dbReference type="AlphaFoldDB" id="A0A067TTH7"/>
<organism evidence="2 3">
    <name type="scientific">Galerina marginata (strain CBS 339.88)</name>
    <dbReference type="NCBI Taxonomy" id="685588"/>
    <lineage>
        <taxon>Eukaryota</taxon>
        <taxon>Fungi</taxon>
        <taxon>Dikarya</taxon>
        <taxon>Basidiomycota</taxon>
        <taxon>Agaricomycotina</taxon>
        <taxon>Agaricomycetes</taxon>
        <taxon>Agaricomycetidae</taxon>
        <taxon>Agaricales</taxon>
        <taxon>Agaricineae</taxon>
        <taxon>Strophariaceae</taxon>
        <taxon>Galerina</taxon>
    </lineage>
</organism>
<keyword evidence="1" id="KW-0472">Membrane</keyword>
<keyword evidence="1" id="KW-1133">Transmembrane helix</keyword>
<name>A0A067TTH7_GALM3</name>
<feature type="transmembrane region" description="Helical" evidence="1">
    <location>
        <begin position="111"/>
        <end position="132"/>
    </location>
</feature>
<reference evidence="3" key="1">
    <citation type="journal article" date="2014" name="Proc. Natl. Acad. Sci. U.S.A.">
        <title>Extensive sampling of basidiomycete genomes demonstrates inadequacy of the white-rot/brown-rot paradigm for wood decay fungi.</title>
        <authorList>
            <person name="Riley R."/>
            <person name="Salamov A.A."/>
            <person name="Brown D.W."/>
            <person name="Nagy L.G."/>
            <person name="Floudas D."/>
            <person name="Held B.W."/>
            <person name="Levasseur A."/>
            <person name="Lombard V."/>
            <person name="Morin E."/>
            <person name="Otillar R."/>
            <person name="Lindquist E.A."/>
            <person name="Sun H."/>
            <person name="LaButti K.M."/>
            <person name="Schmutz J."/>
            <person name="Jabbour D."/>
            <person name="Luo H."/>
            <person name="Baker S.E."/>
            <person name="Pisabarro A.G."/>
            <person name="Walton J.D."/>
            <person name="Blanchette R.A."/>
            <person name="Henrissat B."/>
            <person name="Martin F."/>
            <person name="Cullen D."/>
            <person name="Hibbett D.S."/>
            <person name="Grigoriev I.V."/>
        </authorList>
    </citation>
    <scope>NUCLEOTIDE SEQUENCE [LARGE SCALE GENOMIC DNA]</scope>
    <source>
        <strain evidence="3">CBS 339.88</strain>
    </source>
</reference>
<gene>
    <name evidence="2" type="ORF">GALMADRAFT_240787</name>
</gene>
<dbReference type="EMBL" id="KL142370">
    <property type="protein sequence ID" value="KDR82293.1"/>
    <property type="molecule type" value="Genomic_DNA"/>
</dbReference>
<sequence length="159" mass="17584">MLLCCSPKGSLGPRLSHPEYLTNSHQLFCTYSAEAGPLFGEYLLDHDLDHDLDPAPSSGSMASQILTSSCVKFQIRGFFSQLFASVPPFFPTGGRMEWVHKSWIDCRGRPGASFVVVGFLLATFIHLPFIHLRTSCSEILSSSVVSSAFHDSFRYFDIG</sequence>
<evidence type="ECO:0000313" key="2">
    <source>
        <dbReference type="EMBL" id="KDR82293.1"/>
    </source>
</evidence>
<feature type="non-terminal residue" evidence="2">
    <location>
        <position position="159"/>
    </location>
</feature>
<evidence type="ECO:0000313" key="3">
    <source>
        <dbReference type="Proteomes" id="UP000027222"/>
    </source>
</evidence>
<dbReference type="HOGENOM" id="CLU_1664883_0_0_1"/>
<accession>A0A067TTH7</accession>
<dbReference type="Proteomes" id="UP000027222">
    <property type="component" value="Unassembled WGS sequence"/>
</dbReference>
<proteinExistence type="predicted"/>
<keyword evidence="1" id="KW-0812">Transmembrane</keyword>
<keyword evidence="3" id="KW-1185">Reference proteome</keyword>
<evidence type="ECO:0000256" key="1">
    <source>
        <dbReference type="SAM" id="Phobius"/>
    </source>
</evidence>
<protein>
    <submittedName>
        <fullName evidence="2">Uncharacterized protein</fullName>
    </submittedName>
</protein>